<keyword evidence="5" id="KW-1185">Reference proteome</keyword>
<reference evidence="4" key="1">
    <citation type="submission" date="2021-09" db="EMBL/GenBank/DDBJ databases">
        <authorList>
            <consortium name="AG Swart"/>
            <person name="Singh M."/>
            <person name="Singh A."/>
            <person name="Seah K."/>
            <person name="Emmerich C."/>
        </authorList>
    </citation>
    <scope>NUCLEOTIDE SEQUENCE</scope>
    <source>
        <strain evidence="4">ATCC30299</strain>
    </source>
</reference>
<feature type="coiled-coil region" evidence="2">
    <location>
        <begin position="682"/>
        <end position="798"/>
    </location>
</feature>
<gene>
    <name evidence="4" type="ORF">BSTOLATCC_MIC52470</name>
</gene>
<dbReference type="Gene3D" id="1.20.1000.10">
    <property type="entry name" value="Guanylate-binding protein, C-terminal domain"/>
    <property type="match status" value="1"/>
</dbReference>
<dbReference type="GO" id="GO:0005525">
    <property type="term" value="F:GTP binding"/>
    <property type="evidence" value="ECO:0007669"/>
    <property type="project" value="InterPro"/>
</dbReference>
<dbReference type="EMBL" id="CAJZBQ010000052">
    <property type="protein sequence ID" value="CAG9331064.1"/>
    <property type="molecule type" value="Genomic_DNA"/>
</dbReference>
<keyword evidence="2" id="KW-0175">Coiled coil</keyword>
<dbReference type="SUPFAM" id="SSF52540">
    <property type="entry name" value="P-loop containing nucleoside triphosphate hydrolases"/>
    <property type="match status" value="1"/>
</dbReference>
<name>A0AAU9JZA1_9CILI</name>
<sequence>MDIGRPLKLIDIKDNGEMEVTTEGIAHLQSYTNSVGLVCVIGSPCVGKSTLANKILDRPQGFEVGNGREMLTRGIWIWNQSIKVIQKDDTGIEKEGELLVLDCEAFTSRPDQNIQLGLQILALASLLSSHLVLCTSQAINNQYLQDLEILNELPTAILVRKKQDSRNYLGNYLPSLSWVISGPDIKLGGQSATKYLEKCLSKQAGEPAAITNIKTNIKNFFKKRACFSIPPLIDDKNPQQKSAYQASIAPFVEYIRSSTENKRFNGKLISGAVLSNMAQAFVHRFHKKAPAVILNAFERAVASESRRHKEKLFIRYLDKMGLIENDMPCDEEHLWKEHQSVLKELLKEFDGMMLGVIEQEEVQEERNSLIERIDSYYEDLKAANNKASDAKCRDAFKSAFDPIKAEALKYNEDGSANVTELEQSILNAINKYQDNAEGPMAETVFAEEIAFLVPHMCSLLRDMHSHSDTDKEDLEREIKNLTRHRDEARAGEKRLRDLLEETNKNYEKQLEQREKQIAELQANVNSRIHAAESKARLQAREIQGLKLELEQAQKEREMVIEAERDMYEKKISDMESKLYKLQLENGKYEKSLDELREEQEKIISDKNEQINDLSRRIKLMETQSEAPSTRQDSSILRSFRDYLEDIFNKFSKEQNGNAKYLSQLERVSSLQSELNQFKLQEQENRNKLIDEYEEKLGQLRAEKEAIAKELAEVLEKQKLDLNLNIDNLAIDIESTNSEREEQIKRVIDEKNEISNELNKREQQLLDQNEAMDAYKKQIDTLQIELDDRDNMLNRLKIENVEEKDDNDILISLMGVVMEVQQKKRNVQTIHLGRIQNSDNRGKVAKLFKKFGIPYE</sequence>
<dbReference type="Gene3D" id="3.40.50.300">
    <property type="entry name" value="P-loop containing nucleotide triphosphate hydrolases"/>
    <property type="match status" value="1"/>
</dbReference>
<dbReference type="Proteomes" id="UP001162131">
    <property type="component" value="Unassembled WGS sequence"/>
</dbReference>
<organism evidence="4 5">
    <name type="scientific">Blepharisma stoltei</name>
    <dbReference type="NCBI Taxonomy" id="1481888"/>
    <lineage>
        <taxon>Eukaryota</taxon>
        <taxon>Sar</taxon>
        <taxon>Alveolata</taxon>
        <taxon>Ciliophora</taxon>
        <taxon>Postciliodesmatophora</taxon>
        <taxon>Heterotrichea</taxon>
        <taxon>Heterotrichida</taxon>
        <taxon>Blepharismidae</taxon>
        <taxon>Blepharisma</taxon>
    </lineage>
</organism>
<evidence type="ECO:0000313" key="4">
    <source>
        <dbReference type="EMBL" id="CAG9331064.1"/>
    </source>
</evidence>
<proteinExistence type="predicted"/>
<accession>A0AAU9JZA1</accession>
<dbReference type="PANTHER" id="PTHR10751">
    <property type="entry name" value="GUANYLATE BINDING PROTEIN"/>
    <property type="match status" value="1"/>
</dbReference>
<evidence type="ECO:0000256" key="1">
    <source>
        <dbReference type="ARBA" id="ARBA00022801"/>
    </source>
</evidence>
<keyword evidence="1" id="KW-0378">Hydrolase</keyword>
<protein>
    <recommendedName>
        <fullName evidence="3">Guanylate-binding protein N-terminal domain-containing protein</fullName>
    </recommendedName>
</protein>
<dbReference type="Pfam" id="PF02263">
    <property type="entry name" value="GBP"/>
    <property type="match status" value="1"/>
</dbReference>
<dbReference type="GO" id="GO:0003924">
    <property type="term" value="F:GTPase activity"/>
    <property type="evidence" value="ECO:0007669"/>
    <property type="project" value="InterPro"/>
</dbReference>
<feature type="coiled-coil region" evidence="2">
    <location>
        <begin position="471"/>
        <end position="623"/>
    </location>
</feature>
<dbReference type="InterPro" id="IPR027417">
    <property type="entry name" value="P-loop_NTPase"/>
</dbReference>
<evidence type="ECO:0000256" key="2">
    <source>
        <dbReference type="SAM" id="Coils"/>
    </source>
</evidence>
<evidence type="ECO:0000259" key="3">
    <source>
        <dbReference type="Pfam" id="PF02263"/>
    </source>
</evidence>
<dbReference type="InterPro" id="IPR015894">
    <property type="entry name" value="Guanylate-bd_N"/>
</dbReference>
<feature type="coiled-coil region" evidence="2">
    <location>
        <begin position="359"/>
        <end position="393"/>
    </location>
</feature>
<comment type="caution">
    <text evidence="4">The sequence shown here is derived from an EMBL/GenBank/DDBJ whole genome shotgun (WGS) entry which is preliminary data.</text>
</comment>
<dbReference type="SUPFAM" id="SSF48340">
    <property type="entry name" value="Interferon-induced guanylate-binding protein 1 (GBP1), C-terminal domain"/>
    <property type="match status" value="1"/>
</dbReference>
<dbReference type="InterPro" id="IPR036543">
    <property type="entry name" value="Guanylate-bd_C_sf"/>
</dbReference>
<dbReference type="AlphaFoldDB" id="A0AAU9JZA1"/>
<evidence type="ECO:0000313" key="5">
    <source>
        <dbReference type="Proteomes" id="UP001162131"/>
    </source>
</evidence>
<feature type="domain" description="Guanylate-binding protein N-terminal" evidence="3">
    <location>
        <begin position="16"/>
        <end position="236"/>
    </location>
</feature>